<feature type="region of interest" description="Disordered" evidence="1">
    <location>
        <begin position="651"/>
        <end position="690"/>
    </location>
</feature>
<dbReference type="EMBL" id="JAWPFH010000003">
    <property type="protein sequence ID" value="MDW2906240.1"/>
    <property type="molecule type" value="Genomic_DNA"/>
</dbReference>
<reference evidence="2" key="1">
    <citation type="submission" date="2023-10" db="EMBL/GenBank/DDBJ databases">
        <title>Genome sequences of Mycoplasma ovipneumoniae isolated from goats.</title>
        <authorList>
            <person name="Spergser J."/>
        </authorList>
    </citation>
    <scope>NUCLEOTIDE SEQUENCE</scope>
    <source>
        <strain evidence="2">GL19</strain>
    </source>
</reference>
<dbReference type="AlphaFoldDB" id="A0AAJ2P9B8"/>
<dbReference type="RefSeq" id="WP_318045231.1">
    <property type="nucleotide sequence ID" value="NZ_JAWPFG010000004.1"/>
</dbReference>
<name>A0AAJ2P9B8_9BACT</name>
<sequence>MNAKKHMKIITIGLGTTIFASAVVGIALGFNSYNKSYFQKVVEKPNDFKLDSNAGIDKQQVFGLLDKVKIQTNFSDLSAKSALELATNPLYRLDLATVFNFDELKNNGFEISFDLKDVKVENSAINDVLVFVSDPKTNATVSKKINLTGFSTKSDSNQLENFDIDTKRSSLILKSRKLVTPSELKAKIQDSYSKFLKNLSPARALERAFIENNIGLNLINAQNLPTFLSSKQIISPVLKDKNLSFSSLDDRKATLSLNLEIQNLDTKTKTNFELPIQGLANLSQIFSDLSGFISQSGQDIFKLKPQVQADLINKDQSLAEVLYQKTNTDFNFSSFFEPSSLKSFKFAANDRDIWDIEIQPSLKKVDDSEKDQLLKSQQVRFLVNVSPTKNQNLALKAQNFDLEIDFQPDLRPLERQIAKAQGSLAKTTNFSFQKAENSPTITATQINLYVSQIFDIIKNNSETDDNQIIEKVAANTYFLEKGKSGTQEEIQQFTKDLQEQIKKDSEVKPQNTESESQNSQQTDNPGEQKTFGLGVSILKTLLLAKTNAQNVELELNSTPLSKALELNFSLVDKKTGQNLADSKIVISNIFSEKTAYDVTREFNPLVFIDGKNDVVLQDDGESILSDFGRPELKFKGKITKENDGYSITRTIKFQPTQTGATTDSGSSGAAGSAPSGSTGSATTPTPQNPTNIDKGSFFLAFKISGINDFNKHYLVSSKEGKGIFVQRVKNTQAKASFSRSSGNTGSNVGANQVFEAQEIQNANPQFAFILGSDFDFKFNFGNGADNQQAKPVTNQQALILPPEVLKEIKPDQFAELTRQSNDETTITLQNRSLFFRKFNQTNNFESDAQFIQDGSTIVVEISINKESDGSGTLEVSGYSSSSQRPKFDKVYSKTIFNKDEQGNPSQYKLNTYNLDYFQIGPNPEAVKEQTNDSGLPKPVFPDSKAKVLIKAFAVVKNSDFGDDENAAKVAREKTLESFVDAYLN</sequence>
<accession>A0AAJ2P9B8</accession>
<evidence type="ECO:0000256" key="1">
    <source>
        <dbReference type="SAM" id="MobiDB-lite"/>
    </source>
</evidence>
<protein>
    <submittedName>
        <fullName evidence="2">P110/LppT family adhesin N-terminal domain</fullName>
    </submittedName>
</protein>
<comment type="caution">
    <text evidence="2">The sequence shown here is derived from an EMBL/GenBank/DDBJ whole genome shotgun (WGS) entry which is preliminary data.</text>
</comment>
<dbReference type="NCBIfam" id="NF038058">
    <property type="entry name" value="adhes_P110_Nter"/>
    <property type="match status" value="1"/>
</dbReference>
<organism evidence="2 3">
    <name type="scientific">Mesomycoplasma ovipneumoniae</name>
    <dbReference type="NCBI Taxonomy" id="29562"/>
    <lineage>
        <taxon>Bacteria</taxon>
        <taxon>Bacillati</taxon>
        <taxon>Mycoplasmatota</taxon>
        <taxon>Mycoplasmoidales</taxon>
        <taxon>Metamycoplasmataceae</taxon>
        <taxon>Mesomycoplasma</taxon>
    </lineage>
</organism>
<feature type="compositionally biased region" description="Low complexity" evidence="1">
    <location>
        <begin position="658"/>
        <end position="685"/>
    </location>
</feature>
<gene>
    <name evidence="2" type="ORF">R7U65_01275</name>
</gene>
<evidence type="ECO:0000313" key="2">
    <source>
        <dbReference type="EMBL" id="MDW2906240.1"/>
    </source>
</evidence>
<proteinExistence type="predicted"/>
<evidence type="ECO:0000313" key="3">
    <source>
        <dbReference type="Proteomes" id="UP001282363"/>
    </source>
</evidence>
<feature type="compositionally biased region" description="Low complexity" evidence="1">
    <location>
        <begin position="510"/>
        <end position="522"/>
    </location>
</feature>
<feature type="region of interest" description="Disordered" evidence="1">
    <location>
        <begin position="502"/>
        <end position="528"/>
    </location>
</feature>
<dbReference type="Proteomes" id="UP001282363">
    <property type="component" value="Unassembled WGS sequence"/>
</dbReference>